<proteinExistence type="predicted"/>
<name>A0ACC1DKI0_9NEOP</name>
<keyword evidence="2" id="KW-1185">Reference proteome</keyword>
<reference evidence="1 2" key="1">
    <citation type="journal article" date="2021" name="Front. Genet.">
        <title>Chromosome-Level Genome Assembly Reveals Significant Gene Expansion in the Toll and IMD Signaling Pathways of Dendrolimus kikuchii.</title>
        <authorList>
            <person name="Zhou J."/>
            <person name="Wu P."/>
            <person name="Xiong Z."/>
            <person name="Liu N."/>
            <person name="Zhao N."/>
            <person name="Ji M."/>
            <person name="Qiu Y."/>
            <person name="Yang B."/>
        </authorList>
    </citation>
    <scope>NUCLEOTIDE SEQUENCE [LARGE SCALE GENOMIC DNA]</scope>
    <source>
        <strain evidence="1">Ann1</strain>
    </source>
</reference>
<evidence type="ECO:0000313" key="2">
    <source>
        <dbReference type="Proteomes" id="UP000824533"/>
    </source>
</evidence>
<accession>A0ACC1DKI0</accession>
<dbReference type="EMBL" id="CM034387">
    <property type="protein sequence ID" value="KAJ0184315.1"/>
    <property type="molecule type" value="Genomic_DNA"/>
</dbReference>
<dbReference type="Proteomes" id="UP000824533">
    <property type="component" value="Linkage Group LG01"/>
</dbReference>
<protein>
    <submittedName>
        <fullName evidence="1">Uncharacterized protein</fullName>
    </submittedName>
</protein>
<sequence>MKKGDISYHHFPKDPTIKEKWITATGRKDWFPTKYSTICSSHITQEDFDNTKNIRRLYPNTYPKTEVWEQHDDNLSSRSSKRRLTCSESGNNSDITETPRKKRLIKQLAHAQNIITKKI</sequence>
<evidence type="ECO:0000313" key="1">
    <source>
        <dbReference type="EMBL" id="KAJ0184315.1"/>
    </source>
</evidence>
<gene>
    <name evidence="1" type="ORF">K1T71_000738</name>
</gene>
<comment type="caution">
    <text evidence="1">The sequence shown here is derived from an EMBL/GenBank/DDBJ whole genome shotgun (WGS) entry which is preliminary data.</text>
</comment>
<organism evidence="1 2">
    <name type="scientific">Dendrolimus kikuchii</name>
    <dbReference type="NCBI Taxonomy" id="765133"/>
    <lineage>
        <taxon>Eukaryota</taxon>
        <taxon>Metazoa</taxon>
        <taxon>Ecdysozoa</taxon>
        <taxon>Arthropoda</taxon>
        <taxon>Hexapoda</taxon>
        <taxon>Insecta</taxon>
        <taxon>Pterygota</taxon>
        <taxon>Neoptera</taxon>
        <taxon>Endopterygota</taxon>
        <taxon>Lepidoptera</taxon>
        <taxon>Glossata</taxon>
        <taxon>Ditrysia</taxon>
        <taxon>Bombycoidea</taxon>
        <taxon>Lasiocampidae</taxon>
        <taxon>Dendrolimus</taxon>
    </lineage>
</organism>